<comment type="caution">
    <text evidence="5">The sequence shown here is derived from an EMBL/GenBank/DDBJ whole genome shotgun (WGS) entry which is preliminary data.</text>
</comment>
<dbReference type="PANTHER" id="PTHR30146">
    <property type="entry name" value="LACI-RELATED TRANSCRIPTIONAL REPRESSOR"/>
    <property type="match status" value="1"/>
</dbReference>
<proteinExistence type="predicted"/>
<dbReference type="Pfam" id="PF00356">
    <property type="entry name" value="LacI"/>
    <property type="match status" value="1"/>
</dbReference>
<evidence type="ECO:0000313" key="5">
    <source>
        <dbReference type="EMBL" id="MBC5682018.1"/>
    </source>
</evidence>
<dbReference type="SUPFAM" id="SSF53822">
    <property type="entry name" value="Periplasmic binding protein-like I"/>
    <property type="match status" value="1"/>
</dbReference>
<evidence type="ECO:0000256" key="1">
    <source>
        <dbReference type="ARBA" id="ARBA00023015"/>
    </source>
</evidence>
<dbReference type="PROSITE" id="PS50932">
    <property type="entry name" value="HTH_LACI_2"/>
    <property type="match status" value="1"/>
</dbReference>
<dbReference type="Gene3D" id="1.10.260.40">
    <property type="entry name" value="lambda repressor-like DNA-binding domains"/>
    <property type="match status" value="1"/>
</dbReference>
<evidence type="ECO:0000259" key="4">
    <source>
        <dbReference type="PROSITE" id="PS50932"/>
    </source>
</evidence>
<gene>
    <name evidence="5" type="ORF">H8S40_00170</name>
</gene>
<dbReference type="InterPro" id="IPR028082">
    <property type="entry name" value="Peripla_BP_I"/>
</dbReference>
<dbReference type="Pfam" id="PF00532">
    <property type="entry name" value="Peripla_BP_1"/>
    <property type="match status" value="1"/>
</dbReference>
<dbReference type="CDD" id="cd01392">
    <property type="entry name" value="HTH_LacI"/>
    <property type="match status" value="1"/>
</dbReference>
<dbReference type="PANTHER" id="PTHR30146:SF109">
    <property type="entry name" value="HTH-TYPE TRANSCRIPTIONAL REGULATOR GALS"/>
    <property type="match status" value="1"/>
</dbReference>
<dbReference type="InterPro" id="IPR000843">
    <property type="entry name" value="HTH_LacI"/>
</dbReference>
<evidence type="ECO:0000313" key="6">
    <source>
        <dbReference type="Proteomes" id="UP000631576"/>
    </source>
</evidence>
<dbReference type="InterPro" id="IPR001761">
    <property type="entry name" value="Peripla_BP/Lac1_sug-bd_dom"/>
</dbReference>
<dbReference type="Gene3D" id="3.40.50.2300">
    <property type="match status" value="2"/>
</dbReference>
<sequence>MNIYDIAKLSGVSIATVSRVVNGSPRVSEKTKQKVLAVMKENDYTPNVFARGLGLDSMKTVGIICPNIADSYMAKAVAYLESSLHSYGYDCILGCSGFGQEEKQNYVNMLLSKRIDTLVLVGSTYAGNGKDEYDTDYIREAAKKTPVFMINGRVRGDNIYCACADDYQATYEVTKSMIRRGRERILFMYDSDSFSGRQKMKGYEAALADAGYPIRGELKFRTKNDIEYTKNLLLEYSRTLEFDGVLATEDAMAIGAVKYAKVKAISVPEELSISGYNDSIMAISSEPELTSVDSKLNVLCKTTVDHMISLLEKQEEIEKNVVVPCEIVKRCTTDF</sequence>
<accession>A0ABR7G3J6</accession>
<organism evidence="5 6">
    <name type="scientific">Ruminococcus hominis</name>
    <dbReference type="NCBI Taxonomy" id="2763065"/>
    <lineage>
        <taxon>Bacteria</taxon>
        <taxon>Bacillati</taxon>
        <taxon>Bacillota</taxon>
        <taxon>Clostridia</taxon>
        <taxon>Eubacteriales</taxon>
        <taxon>Oscillospiraceae</taxon>
        <taxon>Ruminococcus</taxon>
    </lineage>
</organism>
<protein>
    <submittedName>
        <fullName evidence="5">LacI family DNA-binding transcriptional regulator</fullName>
    </submittedName>
</protein>
<name>A0ABR7G3J6_9FIRM</name>
<keyword evidence="3" id="KW-0804">Transcription</keyword>
<dbReference type="CDD" id="cd06267">
    <property type="entry name" value="PBP1_LacI_sugar_binding-like"/>
    <property type="match status" value="1"/>
</dbReference>
<dbReference type="GO" id="GO:0003677">
    <property type="term" value="F:DNA binding"/>
    <property type="evidence" value="ECO:0007669"/>
    <property type="project" value="UniProtKB-KW"/>
</dbReference>
<feature type="domain" description="HTH lacI-type" evidence="4">
    <location>
        <begin position="1"/>
        <end position="55"/>
    </location>
</feature>
<dbReference type="InterPro" id="IPR010982">
    <property type="entry name" value="Lambda_DNA-bd_dom_sf"/>
</dbReference>
<keyword evidence="2 5" id="KW-0238">DNA-binding</keyword>
<dbReference type="EMBL" id="JACOPE010000001">
    <property type="protein sequence ID" value="MBC5682018.1"/>
    <property type="molecule type" value="Genomic_DNA"/>
</dbReference>
<dbReference type="SUPFAM" id="SSF47413">
    <property type="entry name" value="lambda repressor-like DNA-binding domains"/>
    <property type="match status" value="1"/>
</dbReference>
<dbReference type="SMART" id="SM00354">
    <property type="entry name" value="HTH_LACI"/>
    <property type="match status" value="1"/>
</dbReference>
<dbReference type="PROSITE" id="PS00356">
    <property type="entry name" value="HTH_LACI_1"/>
    <property type="match status" value="1"/>
</dbReference>
<evidence type="ECO:0000256" key="2">
    <source>
        <dbReference type="ARBA" id="ARBA00023125"/>
    </source>
</evidence>
<dbReference type="Proteomes" id="UP000631576">
    <property type="component" value="Unassembled WGS sequence"/>
</dbReference>
<dbReference type="PRINTS" id="PR00036">
    <property type="entry name" value="HTHLACI"/>
</dbReference>
<reference evidence="5 6" key="1">
    <citation type="submission" date="2020-08" db="EMBL/GenBank/DDBJ databases">
        <title>Genome public.</title>
        <authorList>
            <person name="Liu C."/>
            <person name="Sun Q."/>
        </authorList>
    </citation>
    <scope>NUCLEOTIDE SEQUENCE [LARGE SCALE GENOMIC DNA]</scope>
    <source>
        <strain evidence="5 6">NSJ-13</strain>
    </source>
</reference>
<evidence type="ECO:0000256" key="3">
    <source>
        <dbReference type="ARBA" id="ARBA00023163"/>
    </source>
</evidence>
<keyword evidence="6" id="KW-1185">Reference proteome</keyword>
<keyword evidence="1" id="KW-0805">Transcription regulation</keyword>